<dbReference type="PROSITE" id="PS50850">
    <property type="entry name" value="MFS"/>
    <property type="match status" value="1"/>
</dbReference>
<feature type="transmembrane region" description="Helical" evidence="5">
    <location>
        <begin position="167"/>
        <end position="188"/>
    </location>
</feature>
<dbReference type="AlphaFoldDB" id="A0A1F5VGX3"/>
<dbReference type="SUPFAM" id="SSF103473">
    <property type="entry name" value="MFS general substrate transporter"/>
    <property type="match status" value="1"/>
</dbReference>
<accession>A0A1F5VGX3</accession>
<comment type="subcellular location">
    <subcellularLocation>
        <location evidence="1">Membrane</location>
        <topology evidence="1">Multi-pass membrane protein</topology>
    </subcellularLocation>
</comment>
<organism evidence="7 8">
    <name type="scientific">Candidatus Fischerbacteria bacterium RBG_13_37_8</name>
    <dbReference type="NCBI Taxonomy" id="1817863"/>
    <lineage>
        <taxon>Bacteria</taxon>
        <taxon>Candidatus Fischeribacteriota</taxon>
    </lineage>
</organism>
<dbReference type="EMBL" id="MFGW01000178">
    <property type="protein sequence ID" value="OGF62580.1"/>
    <property type="molecule type" value="Genomic_DNA"/>
</dbReference>
<evidence type="ECO:0000259" key="6">
    <source>
        <dbReference type="PROSITE" id="PS50850"/>
    </source>
</evidence>
<dbReference type="InterPro" id="IPR005829">
    <property type="entry name" value="Sugar_transporter_CS"/>
</dbReference>
<dbReference type="Proteomes" id="UP000178943">
    <property type="component" value="Unassembled WGS sequence"/>
</dbReference>
<feature type="transmembrane region" description="Helical" evidence="5">
    <location>
        <begin position="300"/>
        <end position="316"/>
    </location>
</feature>
<evidence type="ECO:0000256" key="5">
    <source>
        <dbReference type="SAM" id="Phobius"/>
    </source>
</evidence>
<evidence type="ECO:0000313" key="8">
    <source>
        <dbReference type="Proteomes" id="UP000178943"/>
    </source>
</evidence>
<feature type="domain" description="Major facilitator superfamily (MFS) profile" evidence="6">
    <location>
        <begin position="12"/>
        <end position="388"/>
    </location>
</feature>
<keyword evidence="3 5" id="KW-1133">Transmembrane helix</keyword>
<dbReference type="CDD" id="cd17370">
    <property type="entry name" value="MFS_MJ1317_like"/>
    <property type="match status" value="1"/>
</dbReference>
<reference evidence="7 8" key="1">
    <citation type="journal article" date="2016" name="Nat. Commun.">
        <title>Thousands of microbial genomes shed light on interconnected biogeochemical processes in an aquifer system.</title>
        <authorList>
            <person name="Anantharaman K."/>
            <person name="Brown C.T."/>
            <person name="Hug L.A."/>
            <person name="Sharon I."/>
            <person name="Castelle C.J."/>
            <person name="Probst A.J."/>
            <person name="Thomas B.C."/>
            <person name="Singh A."/>
            <person name="Wilkins M.J."/>
            <person name="Karaoz U."/>
            <person name="Brodie E.L."/>
            <person name="Williams K.H."/>
            <person name="Hubbard S.S."/>
            <person name="Banfield J.F."/>
        </authorList>
    </citation>
    <scope>NUCLEOTIDE SEQUENCE [LARGE SCALE GENOMIC DNA]</scope>
</reference>
<dbReference type="GO" id="GO:0022857">
    <property type="term" value="F:transmembrane transporter activity"/>
    <property type="evidence" value="ECO:0007669"/>
    <property type="project" value="InterPro"/>
</dbReference>
<evidence type="ECO:0000256" key="2">
    <source>
        <dbReference type="ARBA" id="ARBA00022692"/>
    </source>
</evidence>
<dbReference type="InterPro" id="IPR020846">
    <property type="entry name" value="MFS_dom"/>
</dbReference>
<dbReference type="Pfam" id="PF07690">
    <property type="entry name" value="MFS_1"/>
    <property type="match status" value="1"/>
</dbReference>
<evidence type="ECO:0000256" key="1">
    <source>
        <dbReference type="ARBA" id="ARBA00004141"/>
    </source>
</evidence>
<sequence>MNKNKFPKISHVVILLGLVSLLNDVSSELIMPVLPLFLVSIGGSSISIGIIGGLEECMRALLSYYSGKLSDRMKRRLIFVFSGYSISSFAKLFLGSSFHWLIVLLLRIVDRGGKAIRGPARDAMIAAASAKENMGTSFGIHRAMDTAGAVVGSLGALLLFWYLNLNLVTILFTGAIISFLSLTPLLWIKEDKKPASHNKKDIEIMHLPKNIWLALIPIFIFYLANFTYMFFLLKVNKAYTDKLAIGMPLVMYLIFNIAYALFSTPAGYLADKWGRKKLIMIGYFIYSLTAAGFTFFQSELWFIILFCTYGLAYAFVEGNQRAYLSALTKKSNYGAMLGVFYMISGIATLLASLIAGYLWTINPTAPFMYAAILSLVAALLFLINPRAKALG</sequence>
<keyword evidence="4 5" id="KW-0472">Membrane</keyword>
<feature type="transmembrane region" description="Helical" evidence="5">
    <location>
        <begin position="243"/>
        <end position="266"/>
    </location>
</feature>
<feature type="transmembrane region" description="Helical" evidence="5">
    <location>
        <begin position="37"/>
        <end position="57"/>
    </location>
</feature>
<dbReference type="GO" id="GO:0016020">
    <property type="term" value="C:membrane"/>
    <property type="evidence" value="ECO:0007669"/>
    <property type="project" value="UniProtKB-SubCell"/>
</dbReference>
<protein>
    <recommendedName>
        <fullName evidence="6">Major facilitator superfamily (MFS) profile domain-containing protein</fullName>
    </recommendedName>
</protein>
<feature type="transmembrane region" description="Helical" evidence="5">
    <location>
        <begin position="278"/>
        <end position="294"/>
    </location>
</feature>
<dbReference type="PANTHER" id="PTHR23518:SF2">
    <property type="entry name" value="MAJOR FACILITATOR SUPERFAMILY TRANSPORTER"/>
    <property type="match status" value="1"/>
</dbReference>
<feature type="transmembrane region" description="Helical" evidence="5">
    <location>
        <begin position="209"/>
        <end position="231"/>
    </location>
</feature>
<gene>
    <name evidence="7" type="ORF">A2Y62_11755</name>
</gene>
<dbReference type="STRING" id="1817863.A2Y62_11755"/>
<dbReference type="PANTHER" id="PTHR23518">
    <property type="entry name" value="C-METHYLTRANSFERASE"/>
    <property type="match status" value="1"/>
</dbReference>
<evidence type="ECO:0000256" key="3">
    <source>
        <dbReference type="ARBA" id="ARBA00022989"/>
    </source>
</evidence>
<feature type="transmembrane region" description="Helical" evidence="5">
    <location>
        <begin position="77"/>
        <end position="102"/>
    </location>
</feature>
<evidence type="ECO:0000313" key="7">
    <source>
        <dbReference type="EMBL" id="OGF62580.1"/>
    </source>
</evidence>
<dbReference type="PROSITE" id="PS00216">
    <property type="entry name" value="SUGAR_TRANSPORT_1"/>
    <property type="match status" value="1"/>
</dbReference>
<dbReference type="InterPro" id="IPR036259">
    <property type="entry name" value="MFS_trans_sf"/>
</dbReference>
<proteinExistence type="predicted"/>
<name>A0A1F5VGX3_9BACT</name>
<dbReference type="Gene3D" id="1.20.1250.20">
    <property type="entry name" value="MFS general substrate transporter like domains"/>
    <property type="match status" value="2"/>
</dbReference>
<evidence type="ECO:0000256" key="4">
    <source>
        <dbReference type="ARBA" id="ARBA00023136"/>
    </source>
</evidence>
<feature type="transmembrane region" description="Helical" evidence="5">
    <location>
        <begin position="365"/>
        <end position="383"/>
    </location>
</feature>
<dbReference type="InterPro" id="IPR011701">
    <property type="entry name" value="MFS"/>
</dbReference>
<keyword evidence="2 5" id="KW-0812">Transmembrane</keyword>
<comment type="caution">
    <text evidence="7">The sequence shown here is derived from an EMBL/GenBank/DDBJ whole genome shotgun (WGS) entry which is preliminary data.</text>
</comment>
<feature type="transmembrane region" description="Helical" evidence="5">
    <location>
        <begin position="337"/>
        <end position="359"/>
    </location>
</feature>